<name>A0A4R7SYK2_9ACTN</name>
<evidence type="ECO:0000313" key="6">
    <source>
        <dbReference type="Proteomes" id="UP000295151"/>
    </source>
</evidence>
<dbReference type="PANTHER" id="PTHR31956">
    <property type="entry name" value="NON-SPECIFIC PHOSPHOLIPASE C4-RELATED"/>
    <property type="match status" value="1"/>
</dbReference>
<feature type="chain" id="PRO_5020454268" evidence="4">
    <location>
        <begin position="27"/>
        <end position="337"/>
    </location>
</feature>
<dbReference type="AlphaFoldDB" id="A0A4R7SYK2"/>
<dbReference type="Proteomes" id="UP000295151">
    <property type="component" value="Unassembled WGS sequence"/>
</dbReference>
<sequence>MGLPDLIRGGVVAALIATAVACGAHAATQGSSSPSPSPSPSPSAPKSETVSKNDKCPPAAPGQAAAPPINPAKITKLLVVVLENKNACATVKGMPYLAGLADKYATAARYYAMAHPSLPNYLTLAGGSTFGIRDDRSPAAHKLPGQSVFGQVLAAGEIAKTYAEDMKSNCQLEQGKHDTYAVRHNPWLYFVSDAERQACQQYDVPAGTPEAGAFHDDVANGTLPTFGFLAPNLCDDAHDCPLGSANTWMKTWFEPLLAGPDFTSGHLLVLITFDEDDKHAGNRVLMVAVHPSLHHLVVDTRLDHTATSKAVSTLVSAPPLREAANAPDLYTTLGLTH</sequence>
<dbReference type="Pfam" id="PF04185">
    <property type="entry name" value="Phosphoesterase"/>
    <property type="match status" value="1"/>
</dbReference>
<dbReference type="Gene3D" id="3.40.720.10">
    <property type="entry name" value="Alkaline Phosphatase, subunit A"/>
    <property type="match status" value="1"/>
</dbReference>
<protein>
    <submittedName>
        <fullName evidence="5">Phosphoesterase family protein</fullName>
    </submittedName>
</protein>
<dbReference type="OrthoDB" id="345880at2"/>
<accession>A0A4R7SYK2</accession>
<dbReference type="EMBL" id="SOCE01000002">
    <property type="protein sequence ID" value="TDU83597.1"/>
    <property type="molecule type" value="Genomic_DNA"/>
</dbReference>
<comment type="caution">
    <text evidence="5">The sequence shown here is derived from an EMBL/GenBank/DDBJ whole genome shotgun (WGS) entry which is preliminary data.</text>
</comment>
<evidence type="ECO:0000256" key="2">
    <source>
        <dbReference type="ARBA" id="ARBA00023026"/>
    </source>
</evidence>
<dbReference type="RefSeq" id="WP_133982958.1">
    <property type="nucleotide sequence ID" value="NZ_SOCE01000002.1"/>
</dbReference>
<keyword evidence="1" id="KW-0378">Hydrolase</keyword>
<keyword evidence="4" id="KW-0732">Signal</keyword>
<feature type="signal peptide" evidence="4">
    <location>
        <begin position="1"/>
        <end position="26"/>
    </location>
</feature>
<dbReference type="GO" id="GO:0016788">
    <property type="term" value="F:hydrolase activity, acting on ester bonds"/>
    <property type="evidence" value="ECO:0007669"/>
    <property type="project" value="InterPro"/>
</dbReference>
<evidence type="ECO:0000256" key="3">
    <source>
        <dbReference type="SAM" id="MobiDB-lite"/>
    </source>
</evidence>
<evidence type="ECO:0000256" key="1">
    <source>
        <dbReference type="ARBA" id="ARBA00022801"/>
    </source>
</evidence>
<organism evidence="5 6">
    <name type="scientific">Kribbella voronezhensis</name>
    <dbReference type="NCBI Taxonomy" id="2512212"/>
    <lineage>
        <taxon>Bacteria</taxon>
        <taxon>Bacillati</taxon>
        <taxon>Actinomycetota</taxon>
        <taxon>Actinomycetes</taxon>
        <taxon>Propionibacteriales</taxon>
        <taxon>Kribbellaceae</taxon>
        <taxon>Kribbella</taxon>
    </lineage>
</organism>
<evidence type="ECO:0000256" key="4">
    <source>
        <dbReference type="SAM" id="SignalP"/>
    </source>
</evidence>
<reference evidence="5 6" key="1">
    <citation type="submission" date="2019-03" db="EMBL/GenBank/DDBJ databases">
        <title>Genomic Encyclopedia of Type Strains, Phase III (KMG-III): the genomes of soil and plant-associated and newly described type strains.</title>
        <authorList>
            <person name="Whitman W."/>
        </authorList>
    </citation>
    <scope>NUCLEOTIDE SEQUENCE [LARGE SCALE GENOMIC DNA]</scope>
    <source>
        <strain evidence="5 6">VKM Ac-2575</strain>
    </source>
</reference>
<dbReference type="InterPro" id="IPR007312">
    <property type="entry name" value="Phosphoesterase"/>
</dbReference>
<gene>
    <name evidence="5" type="ORF">EV138_6061</name>
</gene>
<feature type="region of interest" description="Disordered" evidence="3">
    <location>
        <begin position="27"/>
        <end position="67"/>
    </location>
</feature>
<proteinExistence type="predicted"/>
<dbReference type="GO" id="GO:0009395">
    <property type="term" value="P:phospholipid catabolic process"/>
    <property type="evidence" value="ECO:0007669"/>
    <property type="project" value="TreeGrafter"/>
</dbReference>
<evidence type="ECO:0000313" key="5">
    <source>
        <dbReference type="EMBL" id="TDU83597.1"/>
    </source>
</evidence>
<dbReference type="PANTHER" id="PTHR31956:SF8">
    <property type="entry name" value="ACID PHOSPHATASE PHOA (AFU_ORTHOLOGUE AFUA_1G03570)"/>
    <property type="match status" value="1"/>
</dbReference>
<keyword evidence="2" id="KW-0843">Virulence</keyword>
<keyword evidence="6" id="KW-1185">Reference proteome</keyword>
<dbReference type="InterPro" id="IPR017850">
    <property type="entry name" value="Alkaline_phosphatase_core_sf"/>
</dbReference>